<keyword evidence="3 5" id="KW-0067">ATP-binding</keyword>
<evidence type="ECO:0000256" key="3">
    <source>
        <dbReference type="ARBA" id="ARBA00022840"/>
    </source>
</evidence>
<evidence type="ECO:0000259" key="4">
    <source>
        <dbReference type="PROSITE" id="PS50893"/>
    </source>
</evidence>
<dbReference type="InterPro" id="IPR003439">
    <property type="entry name" value="ABC_transporter-like_ATP-bd"/>
</dbReference>
<dbReference type="PANTHER" id="PTHR24220:SF86">
    <property type="entry name" value="ABC TRANSPORTER ABCH.1"/>
    <property type="match status" value="1"/>
</dbReference>
<organism evidence="5 6">
    <name type="scientific">Natranaeroarchaeum aerophilus</name>
    <dbReference type="NCBI Taxonomy" id="2917711"/>
    <lineage>
        <taxon>Archaea</taxon>
        <taxon>Methanobacteriati</taxon>
        <taxon>Methanobacteriota</taxon>
        <taxon>Stenosarchaea group</taxon>
        <taxon>Halobacteria</taxon>
        <taxon>Halobacteriales</taxon>
        <taxon>Natronoarchaeaceae</taxon>
        <taxon>Natranaeroarchaeum</taxon>
    </lineage>
</organism>
<dbReference type="InterPro" id="IPR017871">
    <property type="entry name" value="ABC_transporter-like_CS"/>
</dbReference>
<evidence type="ECO:0000256" key="2">
    <source>
        <dbReference type="ARBA" id="ARBA00022741"/>
    </source>
</evidence>
<dbReference type="FunFam" id="3.40.50.300:FF:000032">
    <property type="entry name" value="Export ABC transporter ATP-binding protein"/>
    <property type="match status" value="1"/>
</dbReference>
<gene>
    <name evidence="5" type="ORF">AArcSt11_13105</name>
</gene>
<feature type="domain" description="ABC transporter" evidence="4">
    <location>
        <begin position="20"/>
        <end position="235"/>
    </location>
</feature>
<evidence type="ECO:0000256" key="1">
    <source>
        <dbReference type="ARBA" id="ARBA00022448"/>
    </source>
</evidence>
<comment type="caution">
    <text evidence="5">The sequence shown here is derived from an EMBL/GenBank/DDBJ whole genome shotgun (WGS) entry which is preliminary data.</text>
</comment>
<evidence type="ECO:0000313" key="6">
    <source>
        <dbReference type="Proteomes" id="UP001202674"/>
    </source>
</evidence>
<dbReference type="InterPro" id="IPR015854">
    <property type="entry name" value="ABC_transpr_LolD-like"/>
</dbReference>
<dbReference type="PROSITE" id="PS00211">
    <property type="entry name" value="ABC_TRANSPORTER_1"/>
    <property type="match status" value="1"/>
</dbReference>
<dbReference type="GO" id="GO:0098796">
    <property type="term" value="C:membrane protein complex"/>
    <property type="evidence" value="ECO:0007669"/>
    <property type="project" value="UniProtKB-ARBA"/>
</dbReference>
<dbReference type="GO" id="GO:0016887">
    <property type="term" value="F:ATP hydrolysis activity"/>
    <property type="evidence" value="ECO:0007669"/>
    <property type="project" value="InterPro"/>
</dbReference>
<accession>A0AAE3FSV1</accession>
<dbReference type="Pfam" id="PF00005">
    <property type="entry name" value="ABC_tran"/>
    <property type="match status" value="1"/>
</dbReference>
<evidence type="ECO:0000313" key="5">
    <source>
        <dbReference type="EMBL" id="MCL9814591.1"/>
    </source>
</evidence>
<dbReference type="InterPro" id="IPR017911">
    <property type="entry name" value="MacB-like_ATP-bd"/>
</dbReference>
<dbReference type="PANTHER" id="PTHR24220">
    <property type="entry name" value="IMPORT ATP-BINDING PROTEIN"/>
    <property type="match status" value="1"/>
</dbReference>
<dbReference type="PROSITE" id="PS50893">
    <property type="entry name" value="ABC_TRANSPORTER_2"/>
    <property type="match status" value="1"/>
</dbReference>
<dbReference type="Proteomes" id="UP001202674">
    <property type="component" value="Unassembled WGS sequence"/>
</dbReference>
<dbReference type="CDD" id="cd03255">
    <property type="entry name" value="ABC_MJ0796_LolCDE_FtsE"/>
    <property type="match status" value="1"/>
</dbReference>
<keyword evidence="6" id="KW-1185">Reference proteome</keyword>
<keyword evidence="2" id="KW-0547">Nucleotide-binding</keyword>
<proteinExistence type="predicted"/>
<dbReference type="GO" id="GO:0022857">
    <property type="term" value="F:transmembrane transporter activity"/>
    <property type="evidence" value="ECO:0007669"/>
    <property type="project" value="TreeGrafter"/>
</dbReference>
<keyword evidence="1" id="KW-0813">Transport</keyword>
<sequence length="235" mass="25622">MDATERATTASDPPASDPALELDTVRKVYESGAETVVALDDVDLRVERGEFVTIMGPSGSGKSTMLNVLGLLDEPTSGTVRIDGRLTGDLSDDRRTTMRKELLGFVFQDFYLLPTLTAVENVTLPTIFGDGPPRRERAVDLLERVGLGGRLDHTPTELSGGQQQRVAIARALINEPRILLADEPTGNLDRDTSEQVLDELSGITEQGVSVIAVTHDELVTEYTDRTVELFDGRIR</sequence>
<dbReference type="InterPro" id="IPR003593">
    <property type="entry name" value="AAA+_ATPase"/>
</dbReference>
<dbReference type="GO" id="GO:0005524">
    <property type="term" value="F:ATP binding"/>
    <property type="evidence" value="ECO:0007669"/>
    <property type="project" value="UniProtKB-KW"/>
</dbReference>
<protein>
    <submittedName>
        <fullName evidence="5">ABC transporter ATP-binding protein</fullName>
    </submittedName>
</protein>
<dbReference type="RefSeq" id="WP_250597702.1">
    <property type="nucleotide sequence ID" value="NZ_JAKRVY010000008.1"/>
</dbReference>
<dbReference type="GO" id="GO:0005886">
    <property type="term" value="C:plasma membrane"/>
    <property type="evidence" value="ECO:0007669"/>
    <property type="project" value="TreeGrafter"/>
</dbReference>
<dbReference type="Gene3D" id="3.40.50.300">
    <property type="entry name" value="P-loop containing nucleotide triphosphate hydrolases"/>
    <property type="match status" value="1"/>
</dbReference>
<dbReference type="InterPro" id="IPR027417">
    <property type="entry name" value="P-loop_NTPase"/>
</dbReference>
<dbReference type="AlphaFoldDB" id="A0AAE3FSV1"/>
<name>A0AAE3FSV1_9EURY</name>
<reference evidence="5 6" key="1">
    <citation type="journal article" date="2022" name="Syst. Appl. Microbiol.">
        <title>Natronocalculus amylovorans gen. nov., sp. nov., and Natranaeroarchaeum aerophilus sp. nov., dominant culturable amylolytic natronoarchaea from hypersaline soda lakes in southwestern Siberia.</title>
        <authorList>
            <person name="Sorokin D.Y."/>
            <person name="Elcheninov A.G."/>
            <person name="Khizhniak T.V."/>
            <person name="Koenen M."/>
            <person name="Bale N.J."/>
            <person name="Damste J.S.S."/>
            <person name="Kublanov I.V."/>
        </authorList>
    </citation>
    <scope>NUCLEOTIDE SEQUENCE [LARGE SCALE GENOMIC DNA]</scope>
    <source>
        <strain evidence="5 6">AArc-St1-1</strain>
    </source>
</reference>
<dbReference type="EMBL" id="JAKRVY010000008">
    <property type="protein sequence ID" value="MCL9814591.1"/>
    <property type="molecule type" value="Genomic_DNA"/>
</dbReference>
<dbReference type="SUPFAM" id="SSF52540">
    <property type="entry name" value="P-loop containing nucleoside triphosphate hydrolases"/>
    <property type="match status" value="1"/>
</dbReference>
<dbReference type="SMART" id="SM00382">
    <property type="entry name" value="AAA"/>
    <property type="match status" value="1"/>
</dbReference>